<dbReference type="PROSITE" id="PS00641">
    <property type="entry name" value="COMPLEX1_75K_1"/>
    <property type="match status" value="1"/>
</dbReference>
<keyword evidence="9 12" id="KW-0411">Iron-sulfur</keyword>
<organism evidence="16 19">
    <name type="scientific">Aeromicrobium tamlense</name>
    <dbReference type="NCBI Taxonomy" id="375541"/>
    <lineage>
        <taxon>Bacteria</taxon>
        <taxon>Bacillati</taxon>
        <taxon>Actinomycetota</taxon>
        <taxon>Actinomycetes</taxon>
        <taxon>Propionibacteriales</taxon>
        <taxon>Nocardioidaceae</taxon>
        <taxon>Aeromicrobium</taxon>
    </lineage>
</organism>
<gene>
    <name evidence="17" type="ORF">BJ975_000123</name>
    <name evidence="16" type="ORF">IDH50_03785</name>
</gene>
<evidence type="ECO:0000313" key="17">
    <source>
        <dbReference type="EMBL" id="NYI36748.1"/>
    </source>
</evidence>
<dbReference type="Pfam" id="PF00384">
    <property type="entry name" value="Molybdopterin"/>
    <property type="match status" value="1"/>
</dbReference>
<comment type="cofactor">
    <cofactor evidence="12">
        <name>[2Fe-2S] cluster</name>
        <dbReference type="ChEBI" id="CHEBI:190135"/>
    </cofactor>
    <text evidence="12">Binds 1 [2Fe-2S] cluster per subunit.</text>
</comment>
<dbReference type="Pfam" id="PF22117">
    <property type="entry name" value="Fer4_Nqo3"/>
    <property type="match status" value="1"/>
</dbReference>
<evidence type="ECO:0000313" key="16">
    <source>
        <dbReference type="EMBL" id="MBD1269344.1"/>
    </source>
</evidence>
<dbReference type="Pfam" id="PF10588">
    <property type="entry name" value="NADH-G_4Fe-4S_3"/>
    <property type="match status" value="1"/>
</dbReference>
<dbReference type="InterPro" id="IPR006656">
    <property type="entry name" value="Mopterin_OxRdtase"/>
</dbReference>
<comment type="function">
    <text evidence="12">NDH-1 shuttles electrons from NADH, via FMN and iron-sulfur (Fe-S) centers, to quinones in the respiratory chain. Couples the redox reaction to proton translocation (for every two electrons transferred, four hydrogen ions are translocated across the cytoplasmic membrane), and thus conserves the redox energy in a proton gradient.</text>
</comment>
<keyword evidence="4 12" id="KW-0001">2Fe-2S</keyword>
<evidence type="ECO:0000256" key="10">
    <source>
        <dbReference type="ARBA" id="ARBA00023027"/>
    </source>
</evidence>
<evidence type="ECO:0000256" key="3">
    <source>
        <dbReference type="ARBA" id="ARBA00022485"/>
    </source>
</evidence>
<protein>
    <recommendedName>
        <fullName evidence="12">NADH-quinone oxidoreductase</fullName>
        <ecNumber evidence="12">7.1.1.-</ecNumber>
    </recommendedName>
</protein>
<dbReference type="FunFam" id="3.30.70.20:FF:000016">
    <property type="entry name" value="NADH-quinone oxidoreductase"/>
    <property type="match status" value="1"/>
</dbReference>
<accession>A0A8I0FXT6</accession>
<dbReference type="InterPro" id="IPR054351">
    <property type="entry name" value="NADH_UbQ_OxRdtase_ferredoxin"/>
</dbReference>
<feature type="domain" description="4Fe-4S His(Cys)3-ligated-type" evidence="15">
    <location>
        <begin position="101"/>
        <end position="140"/>
    </location>
</feature>
<dbReference type="GO" id="GO:0042773">
    <property type="term" value="P:ATP synthesis coupled electron transport"/>
    <property type="evidence" value="ECO:0007669"/>
    <property type="project" value="InterPro"/>
</dbReference>
<keyword evidence="5 12" id="KW-0874">Quinone</keyword>
<dbReference type="PROSITE" id="PS00643">
    <property type="entry name" value="COMPLEX1_75K_3"/>
    <property type="match status" value="1"/>
</dbReference>
<evidence type="ECO:0000259" key="14">
    <source>
        <dbReference type="PROSITE" id="PS51669"/>
    </source>
</evidence>
<dbReference type="GO" id="GO:0016020">
    <property type="term" value="C:membrane"/>
    <property type="evidence" value="ECO:0007669"/>
    <property type="project" value="InterPro"/>
</dbReference>
<dbReference type="EMBL" id="JACWMT010000001">
    <property type="protein sequence ID" value="MBD1269344.1"/>
    <property type="molecule type" value="Genomic_DNA"/>
</dbReference>
<feature type="domain" description="2Fe-2S ferredoxin-type" evidence="13">
    <location>
        <begin position="15"/>
        <end position="99"/>
    </location>
</feature>
<evidence type="ECO:0000256" key="7">
    <source>
        <dbReference type="ARBA" id="ARBA00022967"/>
    </source>
</evidence>
<dbReference type="SMART" id="SM00929">
    <property type="entry name" value="NADH-G_4Fe-4S_3"/>
    <property type="match status" value="1"/>
</dbReference>
<dbReference type="GO" id="GO:0051539">
    <property type="term" value="F:4 iron, 4 sulfur cluster binding"/>
    <property type="evidence" value="ECO:0007669"/>
    <property type="project" value="UniProtKB-KW"/>
</dbReference>
<dbReference type="PROSITE" id="PS51085">
    <property type="entry name" value="2FE2S_FER_2"/>
    <property type="match status" value="1"/>
</dbReference>
<dbReference type="EC" id="7.1.1.-" evidence="12"/>
<dbReference type="AlphaFoldDB" id="A0A8I0FXT6"/>
<keyword evidence="18" id="KW-1185">Reference proteome</keyword>
<reference evidence="16" key="2">
    <citation type="submission" date="2020-09" db="EMBL/GenBank/DDBJ databases">
        <title>Novel species in genus Aeromicrobium.</title>
        <authorList>
            <person name="Zhang G."/>
        </authorList>
    </citation>
    <scope>NUCLEOTIDE SEQUENCE</scope>
    <source>
        <strain evidence="16">SSW1-57</strain>
    </source>
</reference>
<sequence length="796" mass="83543">MTVTEPNPTDTTPVDLVTLSIDDVEVSVPKGTLVIRAAELIGTEIPRFCDHPLLAPVGACRQCLVEVPDAGNGRPMPKPQASCTLEVAPGMVVRTQVTSPVAEKAQEGILEFLLANHPLDCPVCDKGGECPLQNQALSHGASESRFIETKRLFPKPLPLSSNVLLDRERCVLCQRCTRFQSEIAGDPFIALLERGAQQQIGIAEDVPFGSYFSGNTIQICPVGALTSADYRFRSRPFDLISVPSVAEHDACGSAIRVDHRRGKVMRRLAGDDPEVNEEWITDKDRFAFTWSRQADRLTTPLVRNPETGELEPTSWPGALAVAARGLAAAAGKAVLTGGRLTVEDAYAYAKFARVALGTNNIDFRTRATAKEETEFLAAKVAGTPASVRFADLEKASTVVLVGLEPEDEAGALFLRLRKASRKGVKVVALGTHTTRGLSKMSGTLVPTIPGQEPAALAELALEPGAIILAGERLATVPGGLSAVAAKATETGARWAWVPRRAGDRSALDAGCLPTLLPGGRPVASAEARADVAADWGVPSLPDEAGLDTDAIIAAAAAGELGALVVGGVDLDDLADPSAAREALRVVDFVVSLEVRESAVTALADVVLPVAPPVEKAGTFVNWEGRPRPFAKVLIDSPALPDVRVLAGIAEELGRPIGIRTVDEAAAEWHELGPWDGKRAAFRARKQAAAKSTAQKVVLDTWKQLVDDGRLQDGADHYRQTARVPVLRASEATLLAAGVAPGAEATLTGPSGSASFVAEAAFMPDGVVWAPTNSGVHLGAALGAGHGARVVLSGGTA</sequence>
<dbReference type="InterPro" id="IPR001041">
    <property type="entry name" value="2Fe-2S_ferredoxin-type"/>
</dbReference>
<dbReference type="GO" id="GO:0003954">
    <property type="term" value="F:NADH dehydrogenase activity"/>
    <property type="evidence" value="ECO:0007669"/>
    <property type="project" value="TreeGrafter"/>
</dbReference>
<dbReference type="FunFam" id="3.10.20.740:FF:000001">
    <property type="entry name" value="NADH-quinone oxidoreductase subunit G"/>
    <property type="match status" value="1"/>
</dbReference>
<feature type="domain" description="4Fe-4S Mo/W bis-MGD-type" evidence="14">
    <location>
        <begin position="239"/>
        <end position="295"/>
    </location>
</feature>
<evidence type="ECO:0000256" key="2">
    <source>
        <dbReference type="ARBA" id="ARBA00005404"/>
    </source>
</evidence>
<dbReference type="CDD" id="cd00207">
    <property type="entry name" value="fer2"/>
    <property type="match status" value="1"/>
</dbReference>
<evidence type="ECO:0000256" key="6">
    <source>
        <dbReference type="ARBA" id="ARBA00022723"/>
    </source>
</evidence>
<dbReference type="GO" id="GO:0051537">
    <property type="term" value="F:2 iron, 2 sulfur cluster binding"/>
    <property type="evidence" value="ECO:0007669"/>
    <property type="project" value="UniProtKB-UniRule"/>
</dbReference>
<evidence type="ECO:0000313" key="18">
    <source>
        <dbReference type="Proteomes" id="UP000587211"/>
    </source>
</evidence>
<dbReference type="PROSITE" id="PS51669">
    <property type="entry name" value="4FE4S_MOW_BIS_MGD"/>
    <property type="match status" value="1"/>
</dbReference>
<dbReference type="Proteomes" id="UP000659061">
    <property type="component" value="Unassembled WGS sequence"/>
</dbReference>
<dbReference type="PROSITE" id="PS51839">
    <property type="entry name" value="4FE4S_HC3"/>
    <property type="match status" value="1"/>
</dbReference>
<keyword evidence="6 12" id="KW-0479">Metal-binding</keyword>
<evidence type="ECO:0000256" key="1">
    <source>
        <dbReference type="ARBA" id="ARBA00001966"/>
    </source>
</evidence>
<dbReference type="InterPro" id="IPR050123">
    <property type="entry name" value="Prok_molybdopt-oxidoreductase"/>
</dbReference>
<dbReference type="SUPFAM" id="SSF54292">
    <property type="entry name" value="2Fe-2S ferredoxin-like"/>
    <property type="match status" value="1"/>
</dbReference>
<comment type="caution">
    <text evidence="16">The sequence shown here is derived from an EMBL/GenBank/DDBJ whole genome shotgun (WGS) entry which is preliminary data.</text>
</comment>
<evidence type="ECO:0000259" key="13">
    <source>
        <dbReference type="PROSITE" id="PS51085"/>
    </source>
</evidence>
<dbReference type="Gene3D" id="3.40.50.740">
    <property type="match status" value="2"/>
</dbReference>
<dbReference type="Proteomes" id="UP000587211">
    <property type="component" value="Unassembled WGS sequence"/>
</dbReference>
<keyword evidence="16" id="KW-0560">Oxidoreductase</keyword>
<proteinExistence type="inferred from homology"/>
<dbReference type="InterPro" id="IPR019574">
    <property type="entry name" value="NADH_UbQ_OxRdtase_Gsu_4Fe4S-bd"/>
</dbReference>
<dbReference type="InterPro" id="IPR036010">
    <property type="entry name" value="2Fe-2S_ferredoxin-like_sf"/>
</dbReference>
<keyword evidence="3 12" id="KW-0004">4Fe-4S</keyword>
<dbReference type="SUPFAM" id="SSF53706">
    <property type="entry name" value="Formate dehydrogenase/DMSO reductase, domains 1-3"/>
    <property type="match status" value="1"/>
</dbReference>
<dbReference type="InterPro" id="IPR010228">
    <property type="entry name" value="NADH_UbQ_OxRdtase_Gsu"/>
</dbReference>
<dbReference type="Pfam" id="PF22151">
    <property type="entry name" value="Fer4_NDSU1"/>
    <property type="match status" value="1"/>
</dbReference>
<evidence type="ECO:0000259" key="15">
    <source>
        <dbReference type="PROSITE" id="PS51839"/>
    </source>
</evidence>
<dbReference type="PANTHER" id="PTHR43105">
    <property type="entry name" value="RESPIRATORY NITRATE REDUCTASE"/>
    <property type="match status" value="1"/>
</dbReference>
<evidence type="ECO:0000313" key="19">
    <source>
        <dbReference type="Proteomes" id="UP000659061"/>
    </source>
</evidence>
<dbReference type="EMBL" id="JACBZN010000001">
    <property type="protein sequence ID" value="NYI36748.1"/>
    <property type="molecule type" value="Genomic_DNA"/>
</dbReference>
<evidence type="ECO:0000256" key="4">
    <source>
        <dbReference type="ARBA" id="ARBA00022714"/>
    </source>
</evidence>
<keyword evidence="10 12" id="KW-0520">NAD</keyword>
<dbReference type="Gene3D" id="3.10.20.740">
    <property type="match status" value="1"/>
</dbReference>
<evidence type="ECO:0000256" key="5">
    <source>
        <dbReference type="ARBA" id="ARBA00022719"/>
    </source>
</evidence>
<comment type="similarity">
    <text evidence="2 12">Belongs to the complex I 75 kDa subunit family.</text>
</comment>
<keyword evidence="7 12" id="KW-1278">Translocase</keyword>
<evidence type="ECO:0000256" key="11">
    <source>
        <dbReference type="ARBA" id="ARBA00047712"/>
    </source>
</evidence>
<keyword evidence="8 12" id="KW-0408">Iron</keyword>
<dbReference type="InterPro" id="IPR006963">
    <property type="entry name" value="Mopterin_OxRdtase_4Fe-4S_dom"/>
</dbReference>
<dbReference type="Gene3D" id="3.40.228.10">
    <property type="entry name" value="Dimethylsulfoxide Reductase, domain 2"/>
    <property type="match status" value="1"/>
</dbReference>
<comment type="cofactor">
    <cofactor evidence="1 12">
        <name>[4Fe-4S] cluster</name>
        <dbReference type="ChEBI" id="CHEBI:49883"/>
    </cofactor>
</comment>
<dbReference type="PROSITE" id="PS00642">
    <property type="entry name" value="COMPLEX1_75K_2"/>
    <property type="match status" value="1"/>
</dbReference>
<dbReference type="PANTHER" id="PTHR43105:SF12">
    <property type="entry name" value="NADH-QUINONE OXIDOREDUCTASE SUBUNIT G"/>
    <property type="match status" value="1"/>
</dbReference>
<dbReference type="RefSeq" id="WP_179422652.1">
    <property type="nucleotide sequence ID" value="NZ_BAAAMP010000002.1"/>
</dbReference>
<dbReference type="Gene3D" id="3.30.70.20">
    <property type="match status" value="1"/>
</dbReference>
<dbReference type="GO" id="GO:0048038">
    <property type="term" value="F:quinone binding"/>
    <property type="evidence" value="ECO:0007669"/>
    <property type="project" value="UniProtKB-UniRule"/>
</dbReference>
<dbReference type="NCBIfam" id="NF005895">
    <property type="entry name" value="PRK07860.1"/>
    <property type="match status" value="1"/>
</dbReference>
<dbReference type="NCBIfam" id="TIGR01973">
    <property type="entry name" value="NuoG"/>
    <property type="match status" value="1"/>
</dbReference>
<evidence type="ECO:0000256" key="8">
    <source>
        <dbReference type="ARBA" id="ARBA00023004"/>
    </source>
</evidence>
<comment type="catalytic activity">
    <reaction evidence="11 12">
        <text>a quinone + NADH + 5 H(+)(in) = a quinol + NAD(+) + 4 H(+)(out)</text>
        <dbReference type="Rhea" id="RHEA:57888"/>
        <dbReference type="ChEBI" id="CHEBI:15378"/>
        <dbReference type="ChEBI" id="CHEBI:24646"/>
        <dbReference type="ChEBI" id="CHEBI:57540"/>
        <dbReference type="ChEBI" id="CHEBI:57945"/>
        <dbReference type="ChEBI" id="CHEBI:132124"/>
    </reaction>
</comment>
<name>A0A8I0FXT6_9ACTN</name>
<dbReference type="InterPro" id="IPR000283">
    <property type="entry name" value="NADH_UbQ_OxRdtase_75kDa_su_CS"/>
</dbReference>
<evidence type="ECO:0000256" key="9">
    <source>
        <dbReference type="ARBA" id="ARBA00023014"/>
    </source>
</evidence>
<dbReference type="GO" id="GO:0008137">
    <property type="term" value="F:NADH dehydrogenase (ubiquinone) activity"/>
    <property type="evidence" value="ECO:0007669"/>
    <property type="project" value="UniProtKB-UniRule"/>
</dbReference>
<dbReference type="SUPFAM" id="SSF54862">
    <property type="entry name" value="4Fe-4S ferredoxins"/>
    <property type="match status" value="1"/>
</dbReference>
<dbReference type="Pfam" id="PF13510">
    <property type="entry name" value="Fer2_4"/>
    <property type="match status" value="1"/>
</dbReference>
<evidence type="ECO:0000256" key="12">
    <source>
        <dbReference type="RuleBase" id="RU003525"/>
    </source>
</evidence>
<dbReference type="GO" id="GO:0046872">
    <property type="term" value="F:metal ion binding"/>
    <property type="evidence" value="ECO:0007669"/>
    <property type="project" value="UniProtKB-UniRule"/>
</dbReference>
<reference evidence="17 18" key="1">
    <citation type="submission" date="2020-07" db="EMBL/GenBank/DDBJ databases">
        <title>Sequencing the genomes of 1000 actinobacteria strains.</title>
        <authorList>
            <person name="Klenk H.-P."/>
        </authorList>
    </citation>
    <scope>NUCLEOTIDE SEQUENCE [LARGE SCALE GENOMIC DNA]</scope>
    <source>
        <strain evidence="17 18">DSM 19087</strain>
    </source>
</reference>